<keyword evidence="6" id="KW-1185">Reference proteome</keyword>
<dbReference type="Pfam" id="PF01826">
    <property type="entry name" value="TIL"/>
    <property type="match status" value="1"/>
</dbReference>
<accession>A0A9P0C673</accession>
<sequence length="158" mass="17447">MLRLLLVVLFSCSAVTCRRVDGFDAESAKCSPDEVFQYIEPCPGEGSCGTRGSSISCPDVIQYAEPQCVCKEGLYRGNDDGCYTEEQCDKLLCPGDNQFFECGDKCDNVCATLDKQNRTNCPVSVYTYICLPQCYCSDGYARDDKKNCIPIENCGINL</sequence>
<reference evidence="5" key="1">
    <citation type="submission" date="2021-12" db="EMBL/GenBank/DDBJ databases">
        <authorList>
            <person name="King R."/>
        </authorList>
    </citation>
    <scope>NUCLEOTIDE SEQUENCE</scope>
</reference>
<dbReference type="InterPro" id="IPR036084">
    <property type="entry name" value="Ser_inhib-like_sf"/>
</dbReference>
<feature type="domain" description="TIL" evidence="4">
    <location>
        <begin position="93"/>
        <end position="154"/>
    </location>
</feature>
<feature type="chain" id="PRO_5040211933" description="TIL domain-containing protein" evidence="3">
    <location>
        <begin position="18"/>
        <end position="158"/>
    </location>
</feature>
<dbReference type="GO" id="GO:0030414">
    <property type="term" value="F:peptidase inhibitor activity"/>
    <property type="evidence" value="ECO:0007669"/>
    <property type="project" value="UniProtKB-KW"/>
</dbReference>
<evidence type="ECO:0000256" key="3">
    <source>
        <dbReference type="SAM" id="SignalP"/>
    </source>
</evidence>
<keyword evidence="2" id="KW-1015">Disulfide bond</keyword>
<dbReference type="Proteomes" id="UP001154114">
    <property type="component" value="Chromosome 8"/>
</dbReference>
<dbReference type="FunFam" id="2.10.25.10:FF:000674">
    <property type="entry name" value="Mucin-2"/>
    <property type="match status" value="1"/>
</dbReference>
<keyword evidence="3" id="KW-0732">Signal</keyword>
<evidence type="ECO:0000256" key="1">
    <source>
        <dbReference type="ARBA" id="ARBA00022690"/>
    </source>
</evidence>
<protein>
    <recommendedName>
        <fullName evidence="4">TIL domain-containing protein</fullName>
    </recommendedName>
</protein>
<evidence type="ECO:0000313" key="6">
    <source>
        <dbReference type="Proteomes" id="UP001154114"/>
    </source>
</evidence>
<dbReference type="EMBL" id="LR824011">
    <property type="protein sequence ID" value="CAH0627375.1"/>
    <property type="molecule type" value="Genomic_DNA"/>
</dbReference>
<dbReference type="CDD" id="cd19941">
    <property type="entry name" value="TIL"/>
    <property type="match status" value="1"/>
</dbReference>
<dbReference type="InterPro" id="IPR051368">
    <property type="entry name" value="SerProtInhib-TIL_Domain"/>
</dbReference>
<organism evidence="5 6">
    <name type="scientific">Chrysodeixis includens</name>
    <name type="common">Soybean looper</name>
    <name type="synonym">Pseudoplusia includens</name>
    <dbReference type="NCBI Taxonomy" id="689277"/>
    <lineage>
        <taxon>Eukaryota</taxon>
        <taxon>Metazoa</taxon>
        <taxon>Ecdysozoa</taxon>
        <taxon>Arthropoda</taxon>
        <taxon>Hexapoda</taxon>
        <taxon>Insecta</taxon>
        <taxon>Pterygota</taxon>
        <taxon>Neoptera</taxon>
        <taxon>Endopterygota</taxon>
        <taxon>Lepidoptera</taxon>
        <taxon>Glossata</taxon>
        <taxon>Ditrysia</taxon>
        <taxon>Noctuoidea</taxon>
        <taxon>Noctuidae</taxon>
        <taxon>Plusiinae</taxon>
        <taxon>Chrysodeixis</taxon>
    </lineage>
</organism>
<dbReference type="InterPro" id="IPR002919">
    <property type="entry name" value="TIL_dom"/>
</dbReference>
<evidence type="ECO:0000259" key="4">
    <source>
        <dbReference type="Pfam" id="PF01826"/>
    </source>
</evidence>
<evidence type="ECO:0000256" key="2">
    <source>
        <dbReference type="ARBA" id="ARBA00023157"/>
    </source>
</evidence>
<dbReference type="SUPFAM" id="SSF57567">
    <property type="entry name" value="Serine protease inhibitors"/>
    <property type="match status" value="2"/>
</dbReference>
<gene>
    <name evidence="5" type="ORF">CINC_LOCUS12746</name>
</gene>
<proteinExistence type="predicted"/>
<dbReference type="PANTHER" id="PTHR23259:SF82">
    <property type="entry name" value="SERINE PROTEASE INHIBITOR 1 PROTEIN"/>
    <property type="match status" value="1"/>
</dbReference>
<keyword evidence="1" id="KW-0646">Protease inhibitor</keyword>
<dbReference type="Gene3D" id="2.10.25.10">
    <property type="entry name" value="Laminin"/>
    <property type="match status" value="2"/>
</dbReference>
<feature type="signal peptide" evidence="3">
    <location>
        <begin position="1"/>
        <end position="17"/>
    </location>
</feature>
<dbReference type="AlphaFoldDB" id="A0A9P0C673"/>
<dbReference type="PANTHER" id="PTHR23259">
    <property type="entry name" value="RIDDLE"/>
    <property type="match status" value="1"/>
</dbReference>
<evidence type="ECO:0000313" key="5">
    <source>
        <dbReference type="EMBL" id="CAH0627375.1"/>
    </source>
</evidence>
<name>A0A9P0C673_CHRIL</name>
<dbReference type="OrthoDB" id="6236007at2759"/>